<evidence type="ECO:0000313" key="1">
    <source>
        <dbReference type="EMBL" id="CAK0796952.1"/>
    </source>
</evidence>
<feature type="non-terminal residue" evidence="1">
    <location>
        <position position="1"/>
    </location>
</feature>
<reference evidence="1" key="1">
    <citation type="submission" date="2023-10" db="EMBL/GenBank/DDBJ databases">
        <authorList>
            <person name="Chen Y."/>
            <person name="Shah S."/>
            <person name="Dougan E. K."/>
            <person name="Thang M."/>
            <person name="Chan C."/>
        </authorList>
    </citation>
    <scope>NUCLEOTIDE SEQUENCE [LARGE SCALE GENOMIC DNA]</scope>
</reference>
<name>A0ABN9PUQ5_9DINO</name>
<evidence type="ECO:0000313" key="2">
    <source>
        <dbReference type="Proteomes" id="UP001189429"/>
    </source>
</evidence>
<comment type="caution">
    <text evidence="1">The sequence shown here is derived from an EMBL/GenBank/DDBJ whole genome shotgun (WGS) entry which is preliminary data.</text>
</comment>
<organism evidence="1 2">
    <name type="scientific">Prorocentrum cordatum</name>
    <dbReference type="NCBI Taxonomy" id="2364126"/>
    <lineage>
        <taxon>Eukaryota</taxon>
        <taxon>Sar</taxon>
        <taxon>Alveolata</taxon>
        <taxon>Dinophyceae</taxon>
        <taxon>Prorocentrales</taxon>
        <taxon>Prorocentraceae</taxon>
        <taxon>Prorocentrum</taxon>
    </lineage>
</organism>
<gene>
    <name evidence="1" type="ORF">PCOR1329_LOCUS6169</name>
</gene>
<proteinExistence type="predicted"/>
<dbReference type="EMBL" id="CAUYUJ010001652">
    <property type="protein sequence ID" value="CAK0796952.1"/>
    <property type="molecule type" value="Genomic_DNA"/>
</dbReference>
<protein>
    <submittedName>
        <fullName evidence="1">Uncharacterized protein</fullName>
    </submittedName>
</protein>
<feature type="non-terminal residue" evidence="1">
    <location>
        <position position="207"/>
    </location>
</feature>
<accession>A0ABN9PUQ5</accession>
<dbReference type="Proteomes" id="UP001189429">
    <property type="component" value="Unassembled WGS sequence"/>
</dbReference>
<sequence>TDRPCVLAFCAWARCSLDAPPEPAELGAHLEDYMNAEVLQGVKSWRGEKLMAGLMFFHPDYGRLGGLHLPRAMRCLEGWEMLSPSRSRKPLVSAIWAAMAVELRRLGAPLAGAMALIVAECYLRPGKMLGLTGKSFLAPNEHAVQSWVARLVPGSGTARSKDSGRRPWMSRILRALKDMGSSRPLLGLSSPQFLCLFQRAALDIGAD</sequence>
<keyword evidence="2" id="KW-1185">Reference proteome</keyword>